<evidence type="ECO:0000256" key="8">
    <source>
        <dbReference type="SAM" id="Phobius"/>
    </source>
</evidence>
<accession>A0A2T1HYC0</accession>
<dbReference type="Pfam" id="PF06808">
    <property type="entry name" value="DctM"/>
    <property type="match status" value="1"/>
</dbReference>
<dbReference type="PANTHER" id="PTHR33362:SF2">
    <property type="entry name" value="TRAP TRANSPORTER LARGE PERMEASE PROTEIN"/>
    <property type="match status" value="1"/>
</dbReference>
<evidence type="ECO:0000259" key="9">
    <source>
        <dbReference type="Pfam" id="PF06808"/>
    </source>
</evidence>
<keyword evidence="7" id="KW-0813">Transport</keyword>
<comment type="subcellular location">
    <subcellularLocation>
        <location evidence="1 7">Cell inner membrane</location>
        <topology evidence="1 7">Multi-pass membrane protein</topology>
    </subcellularLocation>
</comment>
<feature type="transmembrane region" description="Helical" evidence="8">
    <location>
        <begin position="172"/>
        <end position="193"/>
    </location>
</feature>
<dbReference type="InterPro" id="IPR004681">
    <property type="entry name" value="TRAP_DctM"/>
</dbReference>
<reference evidence="11" key="1">
    <citation type="submission" date="2018-03" db="EMBL/GenBank/DDBJ databases">
        <authorList>
            <person name="Sun L."/>
            <person name="Liu H."/>
            <person name="Chen W."/>
            <person name="Huang K."/>
            <person name="Liu W."/>
            <person name="Gao X."/>
        </authorList>
    </citation>
    <scope>NUCLEOTIDE SEQUENCE [LARGE SCALE GENOMIC DNA]</scope>
    <source>
        <strain evidence="11">SH9</strain>
    </source>
</reference>
<comment type="function">
    <text evidence="7">Part of the tripartite ATP-independent periplasmic (TRAP) transport system.</text>
</comment>
<keyword evidence="11" id="KW-1185">Reference proteome</keyword>
<evidence type="ECO:0000256" key="5">
    <source>
        <dbReference type="ARBA" id="ARBA00022989"/>
    </source>
</evidence>
<sequence length="206" mass="21594">MAGPLMVLLYLRSRSGAGETRSHSVRDGAKAAVVAIPALVAPVMLIGGIVSGAATPTQVSSTAVVYALVLSFVFYWSMGLRQLWSVMASTAAQAGMVLFITSTASTFWWSLTIAKLPQQIASLGAARLGHPVHDRHAGHADRDGRALLETLPALLIFGPLLLPMAIDPLQYGIVMIIAMGFGALAAGLPGPVVQPERSARAWPDLS</sequence>
<dbReference type="EMBL" id="PVZS01000002">
    <property type="protein sequence ID" value="PSC06580.1"/>
    <property type="molecule type" value="Genomic_DNA"/>
</dbReference>
<proteinExistence type="predicted"/>
<keyword evidence="3 7" id="KW-0997">Cell inner membrane</keyword>
<keyword evidence="5 8" id="KW-1133">Transmembrane helix</keyword>
<evidence type="ECO:0000256" key="6">
    <source>
        <dbReference type="ARBA" id="ARBA00023136"/>
    </source>
</evidence>
<dbReference type="GO" id="GO:0022857">
    <property type="term" value="F:transmembrane transporter activity"/>
    <property type="evidence" value="ECO:0007669"/>
    <property type="project" value="UniProtKB-UniRule"/>
</dbReference>
<evidence type="ECO:0000256" key="7">
    <source>
        <dbReference type="RuleBase" id="RU369079"/>
    </source>
</evidence>
<dbReference type="InterPro" id="IPR010656">
    <property type="entry name" value="DctM"/>
</dbReference>
<feature type="transmembrane region" description="Helical" evidence="8">
    <location>
        <begin position="146"/>
        <end position="166"/>
    </location>
</feature>
<evidence type="ECO:0000256" key="2">
    <source>
        <dbReference type="ARBA" id="ARBA00022475"/>
    </source>
</evidence>
<keyword evidence="6 8" id="KW-0472">Membrane</keyword>
<dbReference type="Proteomes" id="UP000239772">
    <property type="component" value="Unassembled WGS sequence"/>
</dbReference>
<comment type="caution">
    <text evidence="10">The sequence shown here is derived from an EMBL/GenBank/DDBJ whole genome shotgun (WGS) entry which is preliminary data.</text>
</comment>
<name>A0A2T1HYC0_9HYPH</name>
<evidence type="ECO:0000313" key="10">
    <source>
        <dbReference type="EMBL" id="PSC06580.1"/>
    </source>
</evidence>
<evidence type="ECO:0000313" key="11">
    <source>
        <dbReference type="Proteomes" id="UP000239772"/>
    </source>
</evidence>
<dbReference type="AlphaFoldDB" id="A0A2T1HYC0"/>
<gene>
    <name evidence="10" type="ORF">SLNSH_01855</name>
</gene>
<dbReference type="GO" id="GO:0005886">
    <property type="term" value="C:plasma membrane"/>
    <property type="evidence" value="ECO:0007669"/>
    <property type="project" value="UniProtKB-SubCell"/>
</dbReference>
<feature type="transmembrane region" description="Helical" evidence="8">
    <location>
        <begin position="31"/>
        <end position="53"/>
    </location>
</feature>
<keyword evidence="4 8" id="KW-0812">Transmembrane</keyword>
<feature type="domain" description="TRAP C4-dicarboxylate transport system permease DctM subunit" evidence="9">
    <location>
        <begin position="6"/>
        <end position="123"/>
    </location>
</feature>
<protein>
    <recommendedName>
        <fullName evidence="9">TRAP C4-dicarboxylate transport system permease DctM subunit domain-containing protein</fullName>
    </recommendedName>
</protein>
<keyword evidence="2" id="KW-1003">Cell membrane</keyword>
<dbReference type="PANTHER" id="PTHR33362">
    <property type="entry name" value="SIALIC ACID TRAP TRANSPORTER PERMEASE PROTEIN SIAT-RELATED"/>
    <property type="match status" value="1"/>
</dbReference>
<feature type="transmembrane region" description="Helical" evidence="8">
    <location>
        <begin position="59"/>
        <end position="76"/>
    </location>
</feature>
<feature type="transmembrane region" description="Helical" evidence="8">
    <location>
        <begin position="83"/>
        <end position="101"/>
    </location>
</feature>
<evidence type="ECO:0000256" key="3">
    <source>
        <dbReference type="ARBA" id="ARBA00022519"/>
    </source>
</evidence>
<evidence type="ECO:0000256" key="1">
    <source>
        <dbReference type="ARBA" id="ARBA00004429"/>
    </source>
</evidence>
<organism evidence="10 11">
    <name type="scientific">Alsobacter soli</name>
    <dbReference type="NCBI Taxonomy" id="2109933"/>
    <lineage>
        <taxon>Bacteria</taxon>
        <taxon>Pseudomonadati</taxon>
        <taxon>Pseudomonadota</taxon>
        <taxon>Alphaproteobacteria</taxon>
        <taxon>Hyphomicrobiales</taxon>
        <taxon>Alsobacteraceae</taxon>
        <taxon>Alsobacter</taxon>
    </lineage>
</organism>
<evidence type="ECO:0000256" key="4">
    <source>
        <dbReference type="ARBA" id="ARBA00022692"/>
    </source>
</evidence>